<dbReference type="Proteomes" id="UP001589858">
    <property type="component" value="Unassembled WGS sequence"/>
</dbReference>
<protein>
    <recommendedName>
        <fullName evidence="3">YCII-related domain-containing protein</fullName>
    </recommendedName>
</protein>
<keyword evidence="2" id="KW-1185">Reference proteome</keyword>
<accession>A0ABV6S545</accession>
<name>A0ABV6S545_9SPHN</name>
<dbReference type="EMBL" id="JBHLTM010000027">
    <property type="protein sequence ID" value="MFC0684325.1"/>
    <property type="molecule type" value="Genomic_DNA"/>
</dbReference>
<gene>
    <name evidence="1" type="ORF">ACFFF8_06940</name>
</gene>
<evidence type="ECO:0008006" key="3">
    <source>
        <dbReference type="Google" id="ProtNLM"/>
    </source>
</evidence>
<proteinExistence type="predicted"/>
<evidence type="ECO:0000313" key="2">
    <source>
        <dbReference type="Proteomes" id="UP001589858"/>
    </source>
</evidence>
<sequence>MTMVYFLWHDNDPAIEEGELVGVYGSQAEAASAIARSARHPQGFSIDAHVLSGRVAALIGSAAND</sequence>
<organism evidence="1 2">
    <name type="scientific">Novosphingobium clariflavum</name>
    <dbReference type="NCBI Taxonomy" id="2029884"/>
    <lineage>
        <taxon>Bacteria</taxon>
        <taxon>Pseudomonadati</taxon>
        <taxon>Pseudomonadota</taxon>
        <taxon>Alphaproteobacteria</taxon>
        <taxon>Sphingomonadales</taxon>
        <taxon>Sphingomonadaceae</taxon>
        <taxon>Novosphingobium</taxon>
    </lineage>
</organism>
<evidence type="ECO:0000313" key="1">
    <source>
        <dbReference type="EMBL" id="MFC0684325.1"/>
    </source>
</evidence>
<comment type="caution">
    <text evidence="1">The sequence shown here is derived from an EMBL/GenBank/DDBJ whole genome shotgun (WGS) entry which is preliminary data.</text>
</comment>
<dbReference type="RefSeq" id="WP_267219616.1">
    <property type="nucleotide sequence ID" value="NZ_JAPCWC010000004.1"/>
</dbReference>
<reference evidence="1 2" key="1">
    <citation type="submission" date="2024-09" db="EMBL/GenBank/DDBJ databases">
        <authorList>
            <person name="Sun Q."/>
            <person name="Mori K."/>
        </authorList>
    </citation>
    <scope>NUCLEOTIDE SEQUENCE [LARGE SCALE GENOMIC DNA]</scope>
    <source>
        <strain evidence="1 2">CICC 11035S</strain>
    </source>
</reference>